<keyword evidence="3" id="KW-1185">Reference proteome</keyword>
<evidence type="ECO:0000313" key="3">
    <source>
        <dbReference type="Proteomes" id="UP000560658"/>
    </source>
</evidence>
<reference evidence="2" key="1">
    <citation type="submission" date="2020-08" db="EMBL/GenBank/DDBJ databases">
        <title>Genomic Encyclopedia of Type Strains, Phase IV (KMG-IV): sequencing the most valuable type-strain genomes for metagenomic binning, comparative biology and taxonomic classification.</title>
        <authorList>
            <person name="Goeker M."/>
        </authorList>
    </citation>
    <scope>NUCLEOTIDE SEQUENCE [LARGE SCALE GENOMIC DNA]</scope>
    <source>
        <strain evidence="2">DSM 105720</strain>
    </source>
</reference>
<dbReference type="Proteomes" id="UP000560658">
    <property type="component" value="Unassembled WGS sequence"/>
</dbReference>
<sequence length="528" mass="58823">MNMIRNNWLAGVLLLSGLTACTGGLEDANVDPNKMLVGDVNPYGMFEPLLYNGGTTWQNYTWYWNDELIQFTAFTGGVTREEHRYKISDGDWKSVWNKYSGFAGNAVHMYDLAAQRDDKAVEAVALTLKVLNMYNLTDMHGDIPYSEAFQARTPGGTTKPKFDSQADVYRQMFAELETANKLYAESPVFQKPELDGMYKGNMKAWQKFNNSLYLRLLCRVSGRSEMNVGQKMTEILANPATYPVFTSNADNAVVNFSGIKPYASYFDAMNEGNFTTSGRKLTTQLIKMTVVTEDNLQVYEDPRLAIYGRKNPNATIEVNKVKINIWKGTVGGCTREEMNSVDAGAAFLNFGVLCRSNAPATFMDFAEVQFIYAEAALKGLISGGETKAKSYYEAAVKASLEKWGALGSLSLTPVTITEADMTTFLNSKLASWENAINKQELLGNQKFLALFWVGMEAYHEYRRTGYPELTIGAGTDYNDFQFPARFGYSSVTLATNHANAEAALERMGGANDMKTPVWWSLKAINNSK</sequence>
<protein>
    <recommendedName>
        <fullName evidence="4">SusD/RagB family nutrient-binding outer membrane lipoprotein</fullName>
    </recommendedName>
</protein>
<feature type="chain" id="PRO_5032665373" description="SusD/RagB family nutrient-binding outer membrane lipoprotein" evidence="1">
    <location>
        <begin position="23"/>
        <end position="528"/>
    </location>
</feature>
<dbReference type="AlphaFoldDB" id="A0A840D3H0"/>
<accession>A0A840D3H0</accession>
<dbReference type="RefSeq" id="WP_183208972.1">
    <property type="nucleotide sequence ID" value="NZ_JACIER010000011.1"/>
</dbReference>
<organism evidence="2 3">
    <name type="scientific">Bacteroides reticulotermitis</name>
    <dbReference type="NCBI Taxonomy" id="1133319"/>
    <lineage>
        <taxon>Bacteria</taxon>
        <taxon>Pseudomonadati</taxon>
        <taxon>Bacteroidota</taxon>
        <taxon>Bacteroidia</taxon>
        <taxon>Bacteroidales</taxon>
        <taxon>Bacteroidaceae</taxon>
        <taxon>Bacteroides</taxon>
    </lineage>
</organism>
<evidence type="ECO:0000313" key="2">
    <source>
        <dbReference type="EMBL" id="MBB4044968.1"/>
    </source>
</evidence>
<evidence type="ECO:0000256" key="1">
    <source>
        <dbReference type="SAM" id="SignalP"/>
    </source>
</evidence>
<dbReference type="Gene3D" id="1.25.40.390">
    <property type="match status" value="1"/>
</dbReference>
<dbReference type="EMBL" id="JACIER010000011">
    <property type="protein sequence ID" value="MBB4044968.1"/>
    <property type="molecule type" value="Genomic_DNA"/>
</dbReference>
<feature type="signal peptide" evidence="1">
    <location>
        <begin position="1"/>
        <end position="22"/>
    </location>
</feature>
<dbReference type="InterPro" id="IPR041662">
    <property type="entry name" value="SusD-like_2"/>
</dbReference>
<dbReference type="PROSITE" id="PS51257">
    <property type="entry name" value="PROKAR_LIPOPROTEIN"/>
    <property type="match status" value="1"/>
</dbReference>
<gene>
    <name evidence="2" type="ORF">GGR06_002770</name>
</gene>
<dbReference type="SUPFAM" id="SSF48452">
    <property type="entry name" value="TPR-like"/>
    <property type="match status" value="1"/>
</dbReference>
<name>A0A840D3H0_9BACE</name>
<evidence type="ECO:0008006" key="4">
    <source>
        <dbReference type="Google" id="ProtNLM"/>
    </source>
</evidence>
<dbReference type="Pfam" id="PF12771">
    <property type="entry name" value="SusD-like_2"/>
    <property type="match status" value="1"/>
</dbReference>
<keyword evidence="1" id="KW-0732">Signal</keyword>
<comment type="caution">
    <text evidence="2">The sequence shown here is derived from an EMBL/GenBank/DDBJ whole genome shotgun (WGS) entry which is preliminary data.</text>
</comment>
<proteinExistence type="predicted"/>
<dbReference type="InterPro" id="IPR011990">
    <property type="entry name" value="TPR-like_helical_dom_sf"/>
</dbReference>